<dbReference type="InterPro" id="IPR032675">
    <property type="entry name" value="LRR_dom_sf"/>
</dbReference>
<sequence>MEKYIFLITDLFRCYLSDKELIYLTSTSKKLEKLKEQLYYNDKIACKKIMHLPYNNNFRCVVVEYGARWIPKNVKFVYYRFATYERETPEFLFSKITHLELDDYHQSNIKRLPPNLSHLILGKRWTEKITCDIPLTVTHIAFGNRFNRPLEKYMTKMVTHLSLGKKFNQTIEKSTLSLVTHLTMSANYDRSIDELDLSSIIHLTFGYNFNRPFNNVTLTQITHLTFVGNYNQPIKNSIPSSVTHLEFGNNFNQPLNDLPLTVKNLTLAFKFNHSLKDCGAVTNLTLNVNSDFIPIDGISLSVTHLTFGFYFDQIITGWIPESVTHLKFGTCFNKSVKNIPSSVTHLYLGVGFKQPRDEIPKTCLFVLHGEI</sequence>
<name>A0A6C0CD62_9ZZZZ</name>
<dbReference type="PANTHER" id="PTHR32134:SF173">
    <property type="entry name" value="FNIP REPEAT-CONTAINING PROTEIN-RELATED"/>
    <property type="match status" value="1"/>
</dbReference>
<evidence type="ECO:0008006" key="2">
    <source>
        <dbReference type="Google" id="ProtNLM"/>
    </source>
</evidence>
<dbReference type="EMBL" id="MN739377">
    <property type="protein sequence ID" value="QHT01565.1"/>
    <property type="molecule type" value="Genomic_DNA"/>
</dbReference>
<proteinExistence type="predicted"/>
<reference evidence="1" key="1">
    <citation type="journal article" date="2020" name="Nature">
        <title>Giant virus diversity and host interactions through global metagenomics.</title>
        <authorList>
            <person name="Schulz F."/>
            <person name="Roux S."/>
            <person name="Paez-Espino D."/>
            <person name="Jungbluth S."/>
            <person name="Walsh D.A."/>
            <person name="Denef V.J."/>
            <person name="McMahon K.D."/>
            <person name="Konstantinidis K.T."/>
            <person name="Eloe-Fadrosh E.A."/>
            <person name="Kyrpides N.C."/>
            <person name="Woyke T."/>
        </authorList>
    </citation>
    <scope>NUCLEOTIDE SEQUENCE</scope>
    <source>
        <strain evidence="1">GVMAG-M-3300020192-26</strain>
    </source>
</reference>
<dbReference type="AlphaFoldDB" id="A0A6C0CD62"/>
<accession>A0A6C0CD62</accession>
<dbReference type="SUPFAM" id="SSF52058">
    <property type="entry name" value="L domain-like"/>
    <property type="match status" value="1"/>
</dbReference>
<dbReference type="InterPro" id="IPR008615">
    <property type="entry name" value="FNIP"/>
</dbReference>
<dbReference type="PANTHER" id="PTHR32134">
    <property type="entry name" value="FNIP REPEAT-CONTAINING PROTEIN"/>
    <property type="match status" value="1"/>
</dbReference>
<dbReference type="Pfam" id="PF05725">
    <property type="entry name" value="FNIP"/>
    <property type="match status" value="2"/>
</dbReference>
<organism evidence="1">
    <name type="scientific">viral metagenome</name>
    <dbReference type="NCBI Taxonomy" id="1070528"/>
    <lineage>
        <taxon>unclassified sequences</taxon>
        <taxon>metagenomes</taxon>
        <taxon>organismal metagenomes</taxon>
    </lineage>
</organism>
<evidence type="ECO:0000313" key="1">
    <source>
        <dbReference type="EMBL" id="QHT01565.1"/>
    </source>
</evidence>
<dbReference type="Gene3D" id="3.80.10.10">
    <property type="entry name" value="Ribonuclease Inhibitor"/>
    <property type="match status" value="1"/>
</dbReference>
<dbReference type="InterPro" id="IPR051251">
    <property type="entry name" value="STK_FNIP-Repeat"/>
</dbReference>
<protein>
    <recommendedName>
        <fullName evidence="2">FNIP repeat-containing protein</fullName>
    </recommendedName>
</protein>